<protein>
    <submittedName>
        <fullName evidence="11">Nucleotidyltransferase</fullName>
    </submittedName>
</protein>
<dbReference type="Gene3D" id="3.30.460.10">
    <property type="entry name" value="Beta Polymerase, domain 2"/>
    <property type="match status" value="1"/>
</dbReference>
<keyword evidence="8" id="KW-0460">Magnesium</keyword>
<proteinExistence type="inferred from homology"/>
<dbReference type="InterPro" id="IPR043519">
    <property type="entry name" value="NT_sf"/>
</dbReference>
<dbReference type="GO" id="GO:0016779">
    <property type="term" value="F:nucleotidyltransferase activity"/>
    <property type="evidence" value="ECO:0007669"/>
    <property type="project" value="UniProtKB-KW"/>
</dbReference>
<evidence type="ECO:0000256" key="4">
    <source>
        <dbReference type="ARBA" id="ARBA00022695"/>
    </source>
</evidence>
<name>A0A4Y9RTD6_9CAUL</name>
<organism evidence="11 12">
    <name type="scientific">Brevundimonas intermedia</name>
    <dbReference type="NCBI Taxonomy" id="74315"/>
    <lineage>
        <taxon>Bacteria</taxon>
        <taxon>Pseudomonadati</taxon>
        <taxon>Pseudomonadota</taxon>
        <taxon>Alphaproteobacteria</taxon>
        <taxon>Caulobacterales</taxon>
        <taxon>Caulobacteraceae</taxon>
        <taxon>Brevundimonas</taxon>
    </lineage>
</organism>
<keyword evidence="3 11" id="KW-0808">Transferase</keyword>
<gene>
    <name evidence="11" type="ORF">EGY25_11135</name>
</gene>
<keyword evidence="5" id="KW-0479">Metal-binding</keyword>
<evidence type="ECO:0000256" key="8">
    <source>
        <dbReference type="ARBA" id="ARBA00022842"/>
    </source>
</evidence>
<keyword evidence="12" id="KW-1185">Reference proteome</keyword>
<evidence type="ECO:0000256" key="5">
    <source>
        <dbReference type="ARBA" id="ARBA00022723"/>
    </source>
</evidence>
<dbReference type="CDD" id="cd05403">
    <property type="entry name" value="NT_KNTase_like"/>
    <property type="match status" value="1"/>
</dbReference>
<evidence type="ECO:0000313" key="12">
    <source>
        <dbReference type="Proteomes" id="UP000298216"/>
    </source>
</evidence>
<dbReference type="Proteomes" id="UP000298216">
    <property type="component" value="Unassembled WGS sequence"/>
</dbReference>
<dbReference type="PANTHER" id="PTHR33571">
    <property type="entry name" value="SSL8005 PROTEIN"/>
    <property type="match status" value="1"/>
</dbReference>
<evidence type="ECO:0000256" key="2">
    <source>
        <dbReference type="ARBA" id="ARBA00022649"/>
    </source>
</evidence>
<dbReference type="PANTHER" id="PTHR33571:SF12">
    <property type="entry name" value="BSL3053 PROTEIN"/>
    <property type="match status" value="1"/>
</dbReference>
<comment type="similarity">
    <text evidence="9">Belongs to the MntA antitoxin family.</text>
</comment>
<dbReference type="OrthoDB" id="559450at2"/>
<dbReference type="AlphaFoldDB" id="A0A4Y9RTD6"/>
<keyword evidence="4" id="KW-0548">Nucleotidyltransferase</keyword>
<comment type="caution">
    <text evidence="11">The sequence shown here is derived from an EMBL/GenBank/DDBJ whole genome shotgun (WGS) entry which is preliminary data.</text>
</comment>
<keyword evidence="6" id="KW-0547">Nucleotide-binding</keyword>
<accession>A0A4Y9RTD6</accession>
<dbReference type="InterPro" id="IPR002934">
    <property type="entry name" value="Polymerase_NTP_transf_dom"/>
</dbReference>
<dbReference type="SUPFAM" id="SSF81301">
    <property type="entry name" value="Nucleotidyltransferase"/>
    <property type="match status" value="1"/>
</dbReference>
<reference evidence="11 12" key="1">
    <citation type="submission" date="2019-03" db="EMBL/GenBank/DDBJ databases">
        <title>Draft genome of Brevundimonas sp. a heavy metal resistant soil bacteria.</title>
        <authorList>
            <person name="Soto J."/>
        </authorList>
    </citation>
    <scope>NUCLEOTIDE SEQUENCE [LARGE SCALE GENOMIC DNA]</scope>
    <source>
        <strain evidence="11 12">B-10</strain>
    </source>
</reference>
<dbReference type="Pfam" id="PF01909">
    <property type="entry name" value="NTP_transf_2"/>
    <property type="match status" value="1"/>
</dbReference>
<dbReference type="InterPro" id="IPR052038">
    <property type="entry name" value="Type-VII_TA_antitoxin"/>
</dbReference>
<evidence type="ECO:0000256" key="7">
    <source>
        <dbReference type="ARBA" id="ARBA00022840"/>
    </source>
</evidence>
<keyword evidence="7" id="KW-0067">ATP-binding</keyword>
<evidence type="ECO:0000313" key="11">
    <source>
        <dbReference type="EMBL" id="TFW12547.1"/>
    </source>
</evidence>
<comment type="cofactor">
    <cofactor evidence="1">
        <name>Mg(2+)</name>
        <dbReference type="ChEBI" id="CHEBI:18420"/>
    </cofactor>
</comment>
<evidence type="ECO:0000256" key="3">
    <source>
        <dbReference type="ARBA" id="ARBA00022679"/>
    </source>
</evidence>
<evidence type="ECO:0000256" key="6">
    <source>
        <dbReference type="ARBA" id="ARBA00022741"/>
    </source>
</evidence>
<keyword evidence="2" id="KW-1277">Toxin-antitoxin system</keyword>
<dbReference type="RefSeq" id="WP_135195027.1">
    <property type="nucleotide sequence ID" value="NZ_SPVH01000006.1"/>
</dbReference>
<evidence type="ECO:0000256" key="9">
    <source>
        <dbReference type="ARBA" id="ARBA00038276"/>
    </source>
</evidence>
<sequence length="95" mass="10695">MTRAELLEKLRELKPWLEEQGIVNLRLFGSYARDEAGPDSDVDLLVDLSQPLGLRFYSLAEELTDKVGKDVDLLTSKGLRNPHVRASALRDCVEV</sequence>
<evidence type="ECO:0000256" key="1">
    <source>
        <dbReference type="ARBA" id="ARBA00001946"/>
    </source>
</evidence>
<dbReference type="GO" id="GO:0046872">
    <property type="term" value="F:metal ion binding"/>
    <property type="evidence" value="ECO:0007669"/>
    <property type="project" value="UniProtKB-KW"/>
</dbReference>
<dbReference type="EMBL" id="SPVH01000006">
    <property type="protein sequence ID" value="TFW12547.1"/>
    <property type="molecule type" value="Genomic_DNA"/>
</dbReference>
<feature type="domain" description="Polymerase nucleotidyl transferase" evidence="10">
    <location>
        <begin position="6"/>
        <end position="93"/>
    </location>
</feature>
<evidence type="ECO:0000259" key="10">
    <source>
        <dbReference type="Pfam" id="PF01909"/>
    </source>
</evidence>
<dbReference type="GO" id="GO:0005524">
    <property type="term" value="F:ATP binding"/>
    <property type="evidence" value="ECO:0007669"/>
    <property type="project" value="UniProtKB-KW"/>
</dbReference>